<keyword evidence="2" id="KW-0677">Repeat</keyword>
<evidence type="ECO:0000256" key="1">
    <source>
        <dbReference type="ARBA" id="ARBA00022574"/>
    </source>
</evidence>
<dbReference type="OrthoDB" id="10261640at2759"/>
<dbReference type="PROSITE" id="PS50294">
    <property type="entry name" value="WD_REPEATS_REGION"/>
    <property type="match status" value="1"/>
</dbReference>
<protein>
    <recommendedName>
        <fullName evidence="6">WD repeat-containing protein 55 homolog</fullName>
    </recommendedName>
</protein>
<dbReference type="Gene3D" id="2.130.10.10">
    <property type="entry name" value="YVTN repeat-like/Quinoprotein amine dehydrogenase"/>
    <property type="match status" value="1"/>
</dbReference>
<dbReference type="AlphaFoldDB" id="A0A8I6RU40"/>
<keyword evidence="1 3" id="KW-0853">WD repeat</keyword>
<dbReference type="InterPro" id="IPR001680">
    <property type="entry name" value="WD40_rpt"/>
</dbReference>
<dbReference type="EnsemblMetazoa" id="XM_014396985.2">
    <property type="protein sequence ID" value="XP_014252471.1"/>
    <property type="gene ID" value="LOC106668332"/>
</dbReference>
<organism evidence="4 5">
    <name type="scientific">Cimex lectularius</name>
    <name type="common">Bed bug</name>
    <name type="synonym">Acanthia lectularia</name>
    <dbReference type="NCBI Taxonomy" id="79782"/>
    <lineage>
        <taxon>Eukaryota</taxon>
        <taxon>Metazoa</taxon>
        <taxon>Ecdysozoa</taxon>
        <taxon>Arthropoda</taxon>
        <taxon>Hexapoda</taxon>
        <taxon>Insecta</taxon>
        <taxon>Pterygota</taxon>
        <taxon>Neoptera</taxon>
        <taxon>Paraneoptera</taxon>
        <taxon>Hemiptera</taxon>
        <taxon>Heteroptera</taxon>
        <taxon>Panheteroptera</taxon>
        <taxon>Cimicomorpha</taxon>
        <taxon>Cimicidae</taxon>
        <taxon>Cimex</taxon>
    </lineage>
</organism>
<keyword evidence="5" id="KW-1185">Reference proteome</keyword>
<evidence type="ECO:0008006" key="6">
    <source>
        <dbReference type="Google" id="ProtNLM"/>
    </source>
</evidence>
<evidence type="ECO:0000313" key="4">
    <source>
        <dbReference type="EnsemblMetazoa" id="XP_014252471.1"/>
    </source>
</evidence>
<dbReference type="InterPro" id="IPR015943">
    <property type="entry name" value="WD40/YVTN_repeat-like_dom_sf"/>
</dbReference>
<dbReference type="OMA" id="NTHSGIM"/>
<dbReference type="PROSITE" id="PS50082">
    <property type="entry name" value="WD_REPEATS_2"/>
    <property type="match status" value="1"/>
</dbReference>
<evidence type="ECO:0000313" key="5">
    <source>
        <dbReference type="Proteomes" id="UP000494040"/>
    </source>
</evidence>
<dbReference type="Proteomes" id="UP000494040">
    <property type="component" value="Unassembled WGS sequence"/>
</dbReference>
<proteinExistence type="predicted"/>
<dbReference type="SUPFAM" id="SSF50998">
    <property type="entry name" value="Quinoprotein alcohol dehydrogenase-like"/>
    <property type="match status" value="1"/>
</dbReference>
<evidence type="ECO:0000256" key="2">
    <source>
        <dbReference type="ARBA" id="ARBA00022737"/>
    </source>
</evidence>
<gene>
    <name evidence="4" type="primary">106668332</name>
</gene>
<reference evidence="4" key="1">
    <citation type="submission" date="2022-01" db="UniProtKB">
        <authorList>
            <consortium name="EnsemblMetazoa"/>
        </authorList>
    </citation>
    <scope>IDENTIFICATION</scope>
</reference>
<evidence type="ECO:0000256" key="3">
    <source>
        <dbReference type="PROSITE-ProRule" id="PRU00221"/>
    </source>
</evidence>
<dbReference type="SMART" id="SM00320">
    <property type="entry name" value="WD40"/>
    <property type="match status" value="7"/>
</dbReference>
<dbReference type="Pfam" id="PF00400">
    <property type="entry name" value="WD40"/>
    <property type="match status" value="3"/>
</dbReference>
<dbReference type="InterPro" id="IPR011047">
    <property type="entry name" value="Quinoprotein_ADH-like_sf"/>
</dbReference>
<feature type="repeat" description="WD" evidence="3">
    <location>
        <begin position="382"/>
        <end position="423"/>
    </location>
</feature>
<dbReference type="PANTHER" id="PTHR19857:SF8">
    <property type="entry name" value="ANGIO-ASSOCIATED MIGRATORY CELL PROTEIN"/>
    <property type="match status" value="1"/>
</dbReference>
<dbReference type="KEGG" id="clec:106668332"/>
<name>A0A8I6RU40_CIMLE</name>
<dbReference type="PANTHER" id="PTHR19857">
    <property type="entry name" value="MITOCHONDRIAL DIVISION PROTEIN 1-RELATED"/>
    <property type="match status" value="1"/>
</dbReference>
<sequence>MTHDDNPRNHYMKDDEVNYLEEFDDEDPGELVAVLDSDGNIIQETISDGDEADSDCMDDTDFYTPERDDSVVKFHGHQDVFACALSPDGVYAGTGGQDECFLLWNTHSGIMLFKSACFKDSVTMIEFSKDGKYIAAGDMAGIVVVWKIVGGNVNEVYSLTVDDGLKWLQWHPQSNILLVGSPTIWMIQIPTCQVKVFPGVEPSTDIGRFMPDGKRAAIGYDDGSTKILDLASGTISCKFPSTSTNLDSIISMAVHPDNDIIAVGSVSSKVAIFKTQRPKLLGTLDCIETGVVEGVQEMLSTSVESLQFGSSASSPLKLLVAGTDNALHIVDYLKLNVRNTIKVAEGLTRFVWPEGSDYIFVGTKKGPINVYNPFTNEQMMSFLGHSSTIFDINYSKMGKKLITGGEDVYVRIFNMVEVRPLESAS</sequence>
<dbReference type="InterPro" id="IPR051179">
    <property type="entry name" value="WD_repeat_multifunction"/>
</dbReference>
<accession>A0A8I6RU40</accession>